<name>A0A7T8GNE0_CALRO</name>
<dbReference type="GO" id="GO:0046983">
    <property type="term" value="F:protein dimerization activity"/>
    <property type="evidence" value="ECO:0007669"/>
    <property type="project" value="InterPro"/>
</dbReference>
<dbReference type="PANTHER" id="PTHR45749">
    <property type="match status" value="1"/>
</dbReference>
<dbReference type="PANTHER" id="PTHR45749:SF21">
    <property type="entry name" value="DUF4371 DOMAIN-CONTAINING PROTEIN"/>
    <property type="match status" value="1"/>
</dbReference>
<feature type="compositionally biased region" description="Basic and acidic residues" evidence="1">
    <location>
        <begin position="110"/>
        <end position="136"/>
    </location>
</feature>
<keyword evidence="5" id="KW-1185">Reference proteome</keyword>
<feature type="domain" description="HAT C-terminal dimerisation" evidence="2">
    <location>
        <begin position="747"/>
        <end position="816"/>
    </location>
</feature>
<evidence type="ECO:0000259" key="3">
    <source>
        <dbReference type="Pfam" id="PF14291"/>
    </source>
</evidence>
<evidence type="ECO:0000259" key="2">
    <source>
        <dbReference type="Pfam" id="PF05699"/>
    </source>
</evidence>
<evidence type="ECO:0008006" key="6">
    <source>
        <dbReference type="Google" id="ProtNLM"/>
    </source>
</evidence>
<dbReference type="AlphaFoldDB" id="A0A7T8GNE0"/>
<reference evidence="5" key="1">
    <citation type="submission" date="2021-01" db="EMBL/GenBank/DDBJ databases">
        <title>Caligus Genome Assembly.</title>
        <authorList>
            <person name="Gallardo-Escarate C."/>
        </authorList>
    </citation>
    <scope>NUCLEOTIDE SEQUENCE [LARGE SCALE GENOMIC DNA]</scope>
</reference>
<dbReference type="InterPro" id="IPR012337">
    <property type="entry name" value="RNaseH-like_sf"/>
</dbReference>
<proteinExistence type="predicted"/>
<protein>
    <recommendedName>
        <fullName evidence="6">Zinc finger MYM-type protein 1</fullName>
    </recommendedName>
</protein>
<dbReference type="Pfam" id="PF14291">
    <property type="entry name" value="DUF4371"/>
    <property type="match status" value="1"/>
</dbReference>
<feature type="domain" description="DUF4371" evidence="3">
    <location>
        <begin position="192"/>
        <end position="426"/>
    </location>
</feature>
<accession>A0A7T8GNE0</accession>
<feature type="region of interest" description="Disordered" evidence="1">
    <location>
        <begin position="627"/>
        <end position="646"/>
    </location>
</feature>
<dbReference type="Proteomes" id="UP000595437">
    <property type="component" value="Chromosome 17"/>
</dbReference>
<gene>
    <name evidence="4" type="ORF">FKW44_022995</name>
</gene>
<organism evidence="4 5">
    <name type="scientific">Caligus rogercresseyi</name>
    <name type="common">Sea louse</name>
    <dbReference type="NCBI Taxonomy" id="217165"/>
    <lineage>
        <taxon>Eukaryota</taxon>
        <taxon>Metazoa</taxon>
        <taxon>Ecdysozoa</taxon>
        <taxon>Arthropoda</taxon>
        <taxon>Crustacea</taxon>
        <taxon>Multicrustacea</taxon>
        <taxon>Hexanauplia</taxon>
        <taxon>Copepoda</taxon>
        <taxon>Siphonostomatoida</taxon>
        <taxon>Caligidae</taxon>
        <taxon>Caligus</taxon>
    </lineage>
</organism>
<dbReference type="Pfam" id="PF05699">
    <property type="entry name" value="Dimer_Tnp_hAT"/>
    <property type="match status" value="1"/>
</dbReference>
<evidence type="ECO:0000313" key="4">
    <source>
        <dbReference type="EMBL" id="QQP34934.1"/>
    </source>
</evidence>
<dbReference type="InterPro" id="IPR025398">
    <property type="entry name" value="DUF4371"/>
</dbReference>
<dbReference type="EMBL" id="CP045906">
    <property type="protein sequence ID" value="QQP34934.1"/>
    <property type="molecule type" value="Genomic_DNA"/>
</dbReference>
<evidence type="ECO:0000256" key="1">
    <source>
        <dbReference type="SAM" id="MobiDB-lite"/>
    </source>
</evidence>
<evidence type="ECO:0000313" key="5">
    <source>
        <dbReference type="Proteomes" id="UP000595437"/>
    </source>
</evidence>
<feature type="region of interest" description="Disordered" evidence="1">
    <location>
        <begin position="110"/>
        <end position="155"/>
    </location>
</feature>
<dbReference type="InterPro" id="IPR008906">
    <property type="entry name" value="HATC_C_dom"/>
</dbReference>
<dbReference type="OrthoDB" id="6338653at2759"/>
<sequence>MNKSRKRLYRSRVRCSNCGKEVDGDYKREHVSRVHGNDEQQKKLSFGIMTSGKTNEMMIPTEATSYKEESSSIKDITTDNNEHTEELKVKIPNLLAVEAVVEDIQPTMDKAENNDKEHEPIGYHHSAKTDRRDHPHQPLLGEYNRKQLDQGSGTRDFNPELFKKYPWASFDTPTKSIVCFPCQKFLSDSTFTYSNWKKPERLVKHGKSGNHRLAMSKWIISKVNKKHQTSVLVQLDTTHKDMVQKNRNYLKVIVESILYTAQQNIPQRGHEEDTSMIGQQSDINRGNLIELLHLRCRDIPWLANRLNSNLEAHRQWLSPEIQNEILKIASNLVLKEISKNVREAGKFSLIVDETSDVGNREQVAVCLRYVNNEQPTETFVGFYEAKSTTGETLFQIVLEVINYLELHVEDIVGQCYDGASNMTGKEKGVAKRIQEVSPKAIYVHCYGHLLNLALQDTLEKNTVIRNALGVIQSIHNFFNSPKRENVLRSVEMPADLEATPYIKLKSLSETRWSCRWEAVKAIDQQPERIIIALLKLSNNKDAKTSVDARGLVKAMLEFQFLLGLQTLKVIFSNTNSLARYLQGHEVDVMTAKATCDATMKTLSGCRDEEMFSLVWEKAKKTAKIIREMASESDEDKTSRRKKNPSKRLQALVGEISEEESISFSYTDVQRGRIEVFYDAIDRVLSELKERFANEDNNILMSLAKIVLGDGGEESFKLVSNFYNVDEDLLMAEAAIFHNLEDVNFKAANDIVKYLSSNSLSETLPHFTEISKTLATIPVTSCSAERSFSCLRRLKTYLRSTMSQERLHALGLLTIERHYVNRVDIDTIIDEFGRQKGRNNMFF</sequence>
<dbReference type="SUPFAM" id="SSF53098">
    <property type="entry name" value="Ribonuclease H-like"/>
    <property type="match status" value="1"/>
</dbReference>